<reference evidence="1" key="1">
    <citation type="journal article" date="2015" name="Nature">
        <title>Complex archaea that bridge the gap between prokaryotes and eukaryotes.</title>
        <authorList>
            <person name="Spang A."/>
            <person name="Saw J.H."/>
            <person name="Jorgensen S.L."/>
            <person name="Zaremba-Niedzwiedzka K."/>
            <person name="Martijn J."/>
            <person name="Lind A.E."/>
            <person name="van Eijk R."/>
            <person name="Schleper C."/>
            <person name="Guy L."/>
            <person name="Ettema T.J."/>
        </authorList>
    </citation>
    <scope>NUCLEOTIDE SEQUENCE</scope>
</reference>
<proteinExistence type="predicted"/>
<dbReference type="AlphaFoldDB" id="A0A0F9IGC2"/>
<comment type="caution">
    <text evidence="1">The sequence shown here is derived from an EMBL/GenBank/DDBJ whole genome shotgun (WGS) entry which is preliminary data.</text>
</comment>
<organism evidence="1">
    <name type="scientific">marine sediment metagenome</name>
    <dbReference type="NCBI Taxonomy" id="412755"/>
    <lineage>
        <taxon>unclassified sequences</taxon>
        <taxon>metagenomes</taxon>
        <taxon>ecological metagenomes</taxon>
    </lineage>
</organism>
<dbReference type="EMBL" id="LAZR01021119">
    <property type="protein sequence ID" value="KKL86432.1"/>
    <property type="molecule type" value="Genomic_DNA"/>
</dbReference>
<protein>
    <submittedName>
        <fullName evidence="1">Uncharacterized protein</fullName>
    </submittedName>
</protein>
<evidence type="ECO:0000313" key="1">
    <source>
        <dbReference type="EMBL" id="KKL86432.1"/>
    </source>
</evidence>
<gene>
    <name evidence="1" type="ORF">LCGC14_1944820</name>
</gene>
<sequence length="92" mass="9681">MTYATEGLKLLIPGIDSQPSFWTYVSSDIHTTVASTPTGYFTDGAARGMKVGDVVFVGRSDTAIGYTIHYVATVTAADASPYTLVEGAILSL</sequence>
<accession>A0A0F9IGC2</accession>
<name>A0A0F9IGC2_9ZZZZ</name>